<dbReference type="Pfam" id="PF01988">
    <property type="entry name" value="VIT1"/>
    <property type="match status" value="1"/>
</dbReference>
<evidence type="ECO:0000313" key="7">
    <source>
        <dbReference type="EMBL" id="PKS12868.1"/>
    </source>
</evidence>
<keyword evidence="4 6" id="KW-1133">Transmembrane helix</keyword>
<dbReference type="GO" id="GO:0012505">
    <property type="term" value="C:endomembrane system"/>
    <property type="evidence" value="ECO:0007669"/>
    <property type="project" value="UniProtKB-SubCell"/>
</dbReference>
<comment type="subcellular location">
    <subcellularLocation>
        <location evidence="1">Endomembrane system</location>
        <topology evidence="1">Multi-pass membrane protein</topology>
    </subcellularLocation>
</comment>
<comment type="caution">
    <text evidence="7">The sequence shown here is derived from an EMBL/GenBank/DDBJ whole genome shotgun (WGS) entry which is preliminary data.</text>
</comment>
<dbReference type="PANTHER" id="PTHR31851">
    <property type="entry name" value="FE(2+)/MN(2+) TRANSPORTER PCL1"/>
    <property type="match status" value="1"/>
</dbReference>
<dbReference type="EMBL" id="NLAX01000002">
    <property type="protein sequence ID" value="PKS12868.1"/>
    <property type="molecule type" value="Genomic_DNA"/>
</dbReference>
<evidence type="ECO:0000256" key="3">
    <source>
        <dbReference type="ARBA" id="ARBA00022692"/>
    </source>
</evidence>
<evidence type="ECO:0000256" key="4">
    <source>
        <dbReference type="ARBA" id="ARBA00022989"/>
    </source>
</evidence>
<organism evidence="7 8">
    <name type="scientific">Lomentospora prolificans</name>
    <dbReference type="NCBI Taxonomy" id="41688"/>
    <lineage>
        <taxon>Eukaryota</taxon>
        <taxon>Fungi</taxon>
        <taxon>Dikarya</taxon>
        <taxon>Ascomycota</taxon>
        <taxon>Pezizomycotina</taxon>
        <taxon>Sordariomycetes</taxon>
        <taxon>Hypocreomycetidae</taxon>
        <taxon>Microascales</taxon>
        <taxon>Microascaceae</taxon>
        <taxon>Lomentospora</taxon>
    </lineage>
</organism>
<dbReference type="GO" id="GO:0030026">
    <property type="term" value="P:intracellular manganese ion homeostasis"/>
    <property type="evidence" value="ECO:0007669"/>
    <property type="project" value="InterPro"/>
</dbReference>
<dbReference type="FunCoup" id="A0A2N3NKD7">
    <property type="interactions" value="15"/>
</dbReference>
<evidence type="ECO:0000256" key="1">
    <source>
        <dbReference type="ARBA" id="ARBA00004127"/>
    </source>
</evidence>
<gene>
    <name evidence="7" type="ORF">jhhlp_000208</name>
</gene>
<dbReference type="VEuPathDB" id="FungiDB:jhhlp_000208"/>
<proteinExistence type="inferred from homology"/>
<name>A0A2N3NKD7_9PEZI</name>
<dbReference type="InParanoid" id="A0A2N3NKD7"/>
<dbReference type="OrthoDB" id="73465at2759"/>
<accession>A0A2N3NKD7</accession>
<evidence type="ECO:0000313" key="8">
    <source>
        <dbReference type="Proteomes" id="UP000233524"/>
    </source>
</evidence>
<dbReference type="Proteomes" id="UP000233524">
    <property type="component" value="Unassembled WGS sequence"/>
</dbReference>
<dbReference type="CDD" id="cd02435">
    <property type="entry name" value="CCC1"/>
    <property type="match status" value="1"/>
</dbReference>
<sequence length="311" mass="32619">MSLALLKRALFGSPKAATASQERSCSPSTGRRCSSTDTAVESDIESLNSKDAAAKSKTRIDPRVISDATIGLSDGLTVPFALTAGLSALGDTKVVIYGGFAELIAGAISMGLGGYLGAKSEAASYRETRAETEALVESDPITVRSDIRSVFEPYDLDASALDALTDHLASSPHLVDFLIKFSHCALEPPTNRAFTSALTIAMGYFLGGFIPLVPYFFVHHVLQGLYISVAVMALALFLFGYVKTCVVSGWRGSHRVLHGLFGGLQMVIVGGVAAGAAMGLVMAFNRMSDSADPVFFSGPVVHFAPAGDGQL</sequence>
<dbReference type="AlphaFoldDB" id="A0A2N3NKD7"/>
<keyword evidence="5 6" id="KW-0472">Membrane</keyword>
<feature type="transmembrane region" description="Helical" evidence="6">
    <location>
        <begin position="224"/>
        <end position="242"/>
    </location>
</feature>
<protein>
    <submittedName>
        <fullName evidence="7">Uncharacterized protein</fullName>
    </submittedName>
</protein>
<feature type="transmembrane region" description="Helical" evidence="6">
    <location>
        <begin position="193"/>
        <end position="217"/>
    </location>
</feature>
<feature type="transmembrane region" description="Helical" evidence="6">
    <location>
        <begin position="262"/>
        <end position="284"/>
    </location>
</feature>
<keyword evidence="8" id="KW-1185">Reference proteome</keyword>
<dbReference type="STRING" id="41688.A0A2N3NKD7"/>
<evidence type="ECO:0000256" key="5">
    <source>
        <dbReference type="ARBA" id="ARBA00023136"/>
    </source>
</evidence>
<reference evidence="7 8" key="1">
    <citation type="journal article" date="2017" name="G3 (Bethesda)">
        <title>First Draft Genome Sequence of the Pathogenic Fungus Lomentospora prolificans (Formerly Scedosporium prolificans).</title>
        <authorList>
            <person name="Luo R."/>
            <person name="Zimin A."/>
            <person name="Workman R."/>
            <person name="Fan Y."/>
            <person name="Pertea G."/>
            <person name="Grossman N."/>
            <person name="Wear M.P."/>
            <person name="Jia B."/>
            <person name="Miller H."/>
            <person name="Casadevall A."/>
            <person name="Timp W."/>
            <person name="Zhang S.X."/>
            <person name="Salzberg S.L."/>
        </authorList>
    </citation>
    <scope>NUCLEOTIDE SEQUENCE [LARGE SCALE GENOMIC DNA]</scope>
    <source>
        <strain evidence="7 8">JHH-5317</strain>
    </source>
</reference>
<evidence type="ECO:0000256" key="2">
    <source>
        <dbReference type="ARBA" id="ARBA00007049"/>
    </source>
</evidence>
<evidence type="ECO:0000256" key="6">
    <source>
        <dbReference type="SAM" id="Phobius"/>
    </source>
</evidence>
<dbReference type="InterPro" id="IPR008217">
    <property type="entry name" value="Ccc1_fam"/>
</dbReference>
<keyword evidence="3 6" id="KW-0812">Transmembrane</keyword>
<comment type="similarity">
    <text evidence="2">Belongs to the CCC1 family.</text>
</comment>
<dbReference type="GO" id="GO:0005384">
    <property type="term" value="F:manganese ion transmembrane transporter activity"/>
    <property type="evidence" value="ECO:0007669"/>
    <property type="project" value="InterPro"/>
</dbReference>